<evidence type="ECO:0000256" key="1">
    <source>
        <dbReference type="ARBA" id="ARBA00010838"/>
    </source>
</evidence>
<evidence type="ECO:0000256" key="7">
    <source>
        <dbReference type="SAM" id="SignalP"/>
    </source>
</evidence>
<dbReference type="GO" id="GO:0004553">
    <property type="term" value="F:hydrolase activity, hydrolyzing O-glycosyl compounds"/>
    <property type="evidence" value="ECO:0007669"/>
    <property type="project" value="InterPro"/>
</dbReference>
<name>A0A6P4YPI3_BRABE</name>
<keyword evidence="3" id="KW-0378">Hydrolase</keyword>
<dbReference type="Pfam" id="PF02014">
    <property type="entry name" value="Reeler"/>
    <property type="match status" value="1"/>
</dbReference>
<dbReference type="Gene3D" id="3.20.20.80">
    <property type="entry name" value="Glycosidases"/>
    <property type="match status" value="1"/>
</dbReference>
<dbReference type="KEGG" id="bbel:109475240"/>
<evidence type="ECO:0000313" key="9">
    <source>
        <dbReference type="Proteomes" id="UP000515135"/>
    </source>
</evidence>
<evidence type="ECO:0000259" key="8">
    <source>
        <dbReference type="Pfam" id="PF02014"/>
    </source>
</evidence>
<evidence type="ECO:0000256" key="3">
    <source>
        <dbReference type="ARBA" id="ARBA00022801"/>
    </source>
</evidence>
<dbReference type="FunFam" id="3.20.20.80:FF:000013">
    <property type="entry name" value="lactase-phlorizin hydrolase"/>
    <property type="match status" value="1"/>
</dbReference>
<keyword evidence="4" id="KW-0325">Glycoprotein</keyword>
<organism evidence="9 10">
    <name type="scientific">Branchiostoma belcheri</name>
    <name type="common">Amphioxus</name>
    <dbReference type="NCBI Taxonomy" id="7741"/>
    <lineage>
        <taxon>Eukaryota</taxon>
        <taxon>Metazoa</taxon>
        <taxon>Chordata</taxon>
        <taxon>Cephalochordata</taxon>
        <taxon>Leptocardii</taxon>
        <taxon>Amphioxiformes</taxon>
        <taxon>Branchiostomatidae</taxon>
        <taxon>Branchiostoma</taxon>
    </lineage>
</organism>
<dbReference type="Gene3D" id="2.60.40.4060">
    <property type="entry name" value="Reeler domain"/>
    <property type="match status" value="1"/>
</dbReference>
<dbReference type="InterPro" id="IPR002861">
    <property type="entry name" value="Reeler_dom"/>
</dbReference>
<comment type="similarity">
    <text evidence="1 6">Belongs to the glycosyl hydrolase 1 family.</text>
</comment>
<feature type="chain" id="PRO_5027597031" evidence="7">
    <location>
        <begin position="17"/>
        <end position="711"/>
    </location>
</feature>
<evidence type="ECO:0000313" key="10">
    <source>
        <dbReference type="RefSeq" id="XP_019631400.1"/>
    </source>
</evidence>
<dbReference type="InterPro" id="IPR017853">
    <property type="entry name" value="GH"/>
</dbReference>
<protein>
    <submittedName>
        <fullName evidence="10">Cytosolic beta-glucosidase-like</fullName>
    </submittedName>
</protein>
<evidence type="ECO:0000256" key="2">
    <source>
        <dbReference type="ARBA" id="ARBA00011738"/>
    </source>
</evidence>
<dbReference type="OrthoDB" id="6425288at2759"/>
<keyword evidence="5" id="KW-0326">Glycosidase</keyword>
<accession>A0A6P4YPI3</accession>
<dbReference type="SUPFAM" id="SSF51445">
    <property type="entry name" value="(Trans)glycosidases"/>
    <property type="match status" value="1"/>
</dbReference>
<gene>
    <name evidence="10" type="primary">LOC109475240</name>
</gene>
<keyword evidence="9" id="KW-1185">Reference proteome</keyword>
<dbReference type="InterPro" id="IPR042307">
    <property type="entry name" value="Reeler_sf"/>
</dbReference>
<dbReference type="RefSeq" id="XP_019631400.1">
    <property type="nucleotide sequence ID" value="XM_019775841.1"/>
</dbReference>
<comment type="subunit">
    <text evidence="2">Homodimer.</text>
</comment>
<evidence type="ECO:0000256" key="4">
    <source>
        <dbReference type="ARBA" id="ARBA00023180"/>
    </source>
</evidence>
<dbReference type="InterPro" id="IPR001360">
    <property type="entry name" value="Glyco_hydro_1"/>
</dbReference>
<dbReference type="Proteomes" id="UP000515135">
    <property type="component" value="Unplaced"/>
</dbReference>
<dbReference type="PRINTS" id="PR00131">
    <property type="entry name" value="GLHYDRLASE1"/>
</dbReference>
<dbReference type="Pfam" id="PF00232">
    <property type="entry name" value="Glyco_hydro_1"/>
    <property type="match status" value="1"/>
</dbReference>
<feature type="signal peptide" evidence="7">
    <location>
        <begin position="1"/>
        <end position="16"/>
    </location>
</feature>
<dbReference type="GeneID" id="109475240"/>
<evidence type="ECO:0000256" key="6">
    <source>
        <dbReference type="RuleBase" id="RU003690"/>
    </source>
</evidence>
<reference evidence="10" key="1">
    <citation type="submission" date="2025-08" db="UniProtKB">
        <authorList>
            <consortium name="RefSeq"/>
        </authorList>
    </citation>
    <scope>IDENTIFICATION</scope>
    <source>
        <tissue evidence="10">Gonad</tissue>
    </source>
</reference>
<evidence type="ECO:0000256" key="5">
    <source>
        <dbReference type="ARBA" id="ARBA00023295"/>
    </source>
</evidence>
<proteinExistence type="inferred from homology"/>
<dbReference type="GO" id="GO:0005975">
    <property type="term" value="P:carbohydrate metabolic process"/>
    <property type="evidence" value="ECO:0007669"/>
    <property type="project" value="InterPro"/>
</dbReference>
<dbReference type="PANTHER" id="PTHR10353:SF36">
    <property type="entry name" value="LP05116P"/>
    <property type="match status" value="1"/>
</dbReference>
<sequence length="711" mass="80647">MKWFVLLVWSVGLCSATPCWLLGAGDSACSSMMLEARSVAPQTTPSPYSVAVEYDKDHHRFNVGVVGEAPFVGVLLQARRPGSTEPVGTFLPPPARTGLKRITCSSQGDSITNRRPLRTNEIRLTWEMPQGEGKLGEIYFVATVVQSCSSYWASVQSESIADITRHMFWPGTVPDGYFWATATASYQIEGAWNRNGKGESMWDHYAHMLGAYEGDEACKSYDYYARDVEMHEEMGLNSYRFSISWTRILPDGTVAGGINQDGIDYYNNLINELLSKGIIPYISLYHWDGPQALQEKYGAWLNEAIIEDFNNYARVCFQAFGDRVKHWVTFNEPWSFVMGGYGLAGAPPGIWDHNKTEMYKAAHNVIRAHARAYHTYDEEFRAEQQGACGIVIGALWSEPRDPNNPQDVLGAQLYRDFVMGWFADPIYGDGNYPQRMRDIIAGFSQEEGWPQSRLPAFTEEEIQYNRGTADFVGLNQYSARLIYASDDPGMVDENGWFNWLALMVPDMKGYKETVDPTWPKGKMIFLRVTPWAVRKQLDYFRRTYQNDGPFYLTESGISEAPFEPPKFDDVWRECYYMLYTNEIVKAIELDGVDHQGFFAWTLMDNVEWGSGLHERFGLYYTNFSDPARTRIPKDSVATYREIATSNGFPLGAAHTQTAQDLWDWCLTEDPYKGALDYDHYGGPTQVDPTVDYALPGVRVGAAYKDQVMNNV</sequence>
<dbReference type="CDD" id="cd08544">
    <property type="entry name" value="Reeler"/>
    <property type="match status" value="1"/>
</dbReference>
<dbReference type="AlphaFoldDB" id="A0A6P4YPI3"/>
<keyword evidence="7" id="KW-0732">Signal</keyword>
<feature type="domain" description="Reelin" evidence="8">
    <location>
        <begin position="29"/>
        <end position="153"/>
    </location>
</feature>
<dbReference type="PANTHER" id="PTHR10353">
    <property type="entry name" value="GLYCOSYL HYDROLASE"/>
    <property type="match status" value="1"/>
</dbReference>